<name>A0ABT2J3C5_9PSEU</name>
<organism evidence="2 3">
    <name type="scientific">Actinophytocola gossypii</name>
    <dbReference type="NCBI Taxonomy" id="2812003"/>
    <lineage>
        <taxon>Bacteria</taxon>
        <taxon>Bacillati</taxon>
        <taxon>Actinomycetota</taxon>
        <taxon>Actinomycetes</taxon>
        <taxon>Pseudonocardiales</taxon>
        <taxon>Pseudonocardiaceae</taxon>
    </lineage>
</organism>
<dbReference type="Proteomes" id="UP001156441">
    <property type="component" value="Unassembled WGS sequence"/>
</dbReference>
<comment type="caution">
    <text evidence="2">The sequence shown here is derived from an EMBL/GenBank/DDBJ whole genome shotgun (WGS) entry which is preliminary data.</text>
</comment>
<feature type="region of interest" description="Disordered" evidence="1">
    <location>
        <begin position="257"/>
        <end position="292"/>
    </location>
</feature>
<accession>A0ABT2J3C5</accession>
<dbReference type="InterPro" id="IPR036689">
    <property type="entry name" value="ESAT-6-like_sf"/>
</dbReference>
<evidence type="ECO:0000256" key="1">
    <source>
        <dbReference type="SAM" id="MobiDB-lite"/>
    </source>
</evidence>
<evidence type="ECO:0008006" key="4">
    <source>
        <dbReference type="Google" id="ProtNLM"/>
    </source>
</evidence>
<feature type="compositionally biased region" description="Low complexity" evidence="1">
    <location>
        <begin position="257"/>
        <end position="277"/>
    </location>
</feature>
<dbReference type="RefSeq" id="WP_260189703.1">
    <property type="nucleotide sequence ID" value="NZ_JAFFZE010000005.1"/>
</dbReference>
<protein>
    <recommendedName>
        <fullName evidence="4">ESX-1 secretion-associated protein EspA/EspE-like domain-containing protein</fullName>
    </recommendedName>
</protein>
<dbReference type="EMBL" id="JAFFZE010000005">
    <property type="protein sequence ID" value="MCT2582347.1"/>
    <property type="molecule type" value="Genomic_DNA"/>
</dbReference>
<evidence type="ECO:0000313" key="3">
    <source>
        <dbReference type="Proteomes" id="UP001156441"/>
    </source>
</evidence>
<dbReference type="SUPFAM" id="SSF140453">
    <property type="entry name" value="EsxAB dimer-like"/>
    <property type="match status" value="1"/>
</dbReference>
<evidence type="ECO:0000313" key="2">
    <source>
        <dbReference type="EMBL" id="MCT2582347.1"/>
    </source>
</evidence>
<sequence length="292" mass="30067">MSTATEVATTEQPAAKEQPTTAELLVELRLTTDAVRGKAWLSGEITGSTATLSALGSTENPLTGLSGAGLDWLMPMVSFLEEPLNQLRGNPDPVAAGADGFDGAGRDTATVADDYRRSTTEETDEWAGEAADGYRAAGAQQADGLAALGEASTTVASAVAGAGEVVAQVVDIVTRLVAEAVGKIVPIMTQAVAAAPATFGQSIVAAIPQCVGIAVDYGQRILGKLAALLASGDNLLKLVDAALAVLDLVKQVLTPIGQQSTQPEQQQTTQPEDQQTTEPDDQPSTDREEELV</sequence>
<proteinExistence type="predicted"/>
<gene>
    <name evidence="2" type="ORF">JT362_04325</name>
</gene>
<feature type="compositionally biased region" description="Acidic residues" evidence="1">
    <location>
        <begin position="278"/>
        <end position="292"/>
    </location>
</feature>
<reference evidence="2 3" key="1">
    <citation type="submission" date="2021-02" db="EMBL/GenBank/DDBJ databases">
        <title>Actinophytocola xerophila sp. nov., isolated from soil of cotton cropping field.</title>
        <authorList>
            <person name="Huang R."/>
            <person name="Chen X."/>
            <person name="Ge X."/>
            <person name="Liu W."/>
        </authorList>
    </citation>
    <scope>NUCLEOTIDE SEQUENCE [LARGE SCALE GENOMIC DNA]</scope>
    <source>
        <strain evidence="2 3">S1-96</strain>
    </source>
</reference>
<keyword evidence="3" id="KW-1185">Reference proteome</keyword>